<keyword evidence="3" id="KW-1185">Reference proteome</keyword>
<dbReference type="Proteomes" id="UP000660611">
    <property type="component" value="Unassembled WGS sequence"/>
</dbReference>
<dbReference type="InterPro" id="IPR022770">
    <property type="entry name" value="IucA/IucC-like_C"/>
</dbReference>
<dbReference type="Pfam" id="PF06276">
    <property type="entry name" value="FhuF"/>
    <property type="match status" value="1"/>
</dbReference>
<comment type="caution">
    <text evidence="2">The sequence shown here is derived from an EMBL/GenBank/DDBJ whole genome shotgun (WGS) entry which is preliminary data.</text>
</comment>
<name>A0A919U9H6_9ACTN</name>
<dbReference type="AlphaFoldDB" id="A0A919U9H6"/>
<protein>
    <recommendedName>
        <fullName evidence="1">Aerobactin siderophore biosynthesis IucA/IucC-like C-terminal domain-containing protein</fullName>
    </recommendedName>
</protein>
<feature type="domain" description="Aerobactin siderophore biosynthesis IucA/IucC-like C-terminal" evidence="1">
    <location>
        <begin position="95"/>
        <end position="211"/>
    </location>
</feature>
<sequence length="275" mass="29658">MTALISRTTADPLAPVIASLARMGIRHGKASLQGLSTGLVTADLPTGTARFDTGRTPGWRNAGELLTADGVRDWLDAAAGRWSAQPHAAAALAWKCYSYWLALPAVIGFATSRRVPLMTPDHVLVRFSERQPFLTLALRGPVTAVLATDPIVATETPGLLIVEDEDELLGVLRRSLVDAHLDPMLDEVRKQARLSRRTLWGSVASGISYAMSRGFVAPPDIVLDTTHRVLDALDADDLVDLAVREQGGLDIKRRTCCLAFTLPTPKVCSGCCIRQ</sequence>
<accession>A0A919U9H6</accession>
<proteinExistence type="predicted"/>
<dbReference type="EMBL" id="BONQ01000083">
    <property type="protein sequence ID" value="GIG47559.1"/>
    <property type="molecule type" value="Genomic_DNA"/>
</dbReference>
<evidence type="ECO:0000259" key="1">
    <source>
        <dbReference type="Pfam" id="PF06276"/>
    </source>
</evidence>
<organism evidence="2 3">
    <name type="scientific">Dactylosporangium siamense</name>
    <dbReference type="NCBI Taxonomy" id="685454"/>
    <lineage>
        <taxon>Bacteria</taxon>
        <taxon>Bacillati</taxon>
        <taxon>Actinomycetota</taxon>
        <taxon>Actinomycetes</taxon>
        <taxon>Micromonosporales</taxon>
        <taxon>Micromonosporaceae</taxon>
        <taxon>Dactylosporangium</taxon>
    </lineage>
</organism>
<dbReference type="RefSeq" id="WP_203849272.1">
    <property type="nucleotide sequence ID" value="NZ_BAAAVW010000018.1"/>
</dbReference>
<reference evidence="2" key="1">
    <citation type="submission" date="2021-01" db="EMBL/GenBank/DDBJ databases">
        <title>Whole genome shotgun sequence of Dactylosporangium siamense NBRC 106093.</title>
        <authorList>
            <person name="Komaki H."/>
            <person name="Tamura T."/>
        </authorList>
    </citation>
    <scope>NUCLEOTIDE SEQUENCE</scope>
    <source>
        <strain evidence="2">NBRC 106093</strain>
    </source>
</reference>
<dbReference type="GO" id="GO:0003824">
    <property type="term" value="F:catalytic activity"/>
    <property type="evidence" value="ECO:0007669"/>
    <property type="project" value="UniProtKB-ARBA"/>
</dbReference>
<evidence type="ECO:0000313" key="2">
    <source>
        <dbReference type="EMBL" id="GIG47559.1"/>
    </source>
</evidence>
<evidence type="ECO:0000313" key="3">
    <source>
        <dbReference type="Proteomes" id="UP000660611"/>
    </source>
</evidence>
<gene>
    <name evidence="2" type="ORF">Dsi01nite_056000</name>
</gene>